<organism evidence="2 3">
    <name type="scientific">Colletotrichum sidae</name>
    <dbReference type="NCBI Taxonomy" id="1347389"/>
    <lineage>
        <taxon>Eukaryota</taxon>
        <taxon>Fungi</taxon>
        <taxon>Dikarya</taxon>
        <taxon>Ascomycota</taxon>
        <taxon>Pezizomycotina</taxon>
        <taxon>Sordariomycetes</taxon>
        <taxon>Hypocreomycetidae</taxon>
        <taxon>Glomerellales</taxon>
        <taxon>Glomerellaceae</taxon>
        <taxon>Colletotrichum</taxon>
        <taxon>Colletotrichum orbiculare species complex</taxon>
    </lineage>
</organism>
<gene>
    <name evidence="2" type="ORF">C8034_v006505</name>
</gene>
<evidence type="ECO:0000256" key="1">
    <source>
        <dbReference type="SAM" id="Coils"/>
    </source>
</evidence>
<name>A0A4R8TWN6_9PEZI</name>
<dbReference type="EMBL" id="QAPF01000001">
    <property type="protein sequence ID" value="TEA22832.1"/>
    <property type="molecule type" value="Genomic_DNA"/>
</dbReference>
<dbReference type="Proteomes" id="UP000295604">
    <property type="component" value="Unassembled WGS sequence"/>
</dbReference>
<protein>
    <submittedName>
        <fullName evidence="2">Uncharacterized protein</fullName>
    </submittedName>
</protein>
<sequence>MATPSIDETHDQLNVSNGESATLTTASAHGFTASIFKTLDQICQSTKDMTGGMEQRVSALSGAGMAKFDDVLHSQANELDRKKMSLDVKRESHEIEIQRLEDELKLTQAKHAPQQAELGEYLALMARQTAEKQKQLRRMIAKVDQHMAEIDIIKAGLAINRAMVAAASLDLEPQDLEAST</sequence>
<comment type="caution">
    <text evidence="2">The sequence shown here is derived from an EMBL/GenBank/DDBJ whole genome shotgun (WGS) entry which is preliminary data.</text>
</comment>
<keyword evidence="1" id="KW-0175">Coiled coil</keyword>
<accession>A0A4R8TWN6</accession>
<keyword evidence="3" id="KW-1185">Reference proteome</keyword>
<feature type="coiled-coil region" evidence="1">
    <location>
        <begin position="83"/>
        <end position="110"/>
    </location>
</feature>
<evidence type="ECO:0000313" key="3">
    <source>
        <dbReference type="Proteomes" id="UP000295604"/>
    </source>
</evidence>
<reference evidence="2 3" key="1">
    <citation type="submission" date="2018-11" db="EMBL/GenBank/DDBJ databases">
        <title>Genome sequence and assembly of Colletotrichum sidae.</title>
        <authorList>
            <person name="Gan P."/>
            <person name="Shirasu K."/>
        </authorList>
    </citation>
    <scope>NUCLEOTIDE SEQUENCE [LARGE SCALE GENOMIC DNA]</scope>
    <source>
        <strain evidence="2 3">CBS 518.97</strain>
    </source>
</reference>
<evidence type="ECO:0000313" key="2">
    <source>
        <dbReference type="EMBL" id="TEA22832.1"/>
    </source>
</evidence>
<proteinExistence type="predicted"/>
<dbReference type="AlphaFoldDB" id="A0A4R8TWN6"/>